<dbReference type="Proteomes" id="UP000789920">
    <property type="component" value="Unassembled WGS sequence"/>
</dbReference>
<proteinExistence type="predicted"/>
<evidence type="ECO:0000313" key="2">
    <source>
        <dbReference type="Proteomes" id="UP000789920"/>
    </source>
</evidence>
<sequence>MSSSLNEAAVEEEELYSSWALLIQTVLLILALWTSYYLQIKQIRSIHETVISIFADSLSLTLLDSMIFGSVLSATDPVTVLTIFQTLKVDPQLYSIIFGESILNDATAIVLY</sequence>
<keyword evidence="2" id="KW-1185">Reference proteome</keyword>
<feature type="non-terminal residue" evidence="1">
    <location>
        <position position="112"/>
    </location>
</feature>
<gene>
    <name evidence="1" type="ORF">RPERSI_LOCUS12824</name>
</gene>
<reference evidence="1" key="1">
    <citation type="submission" date="2021-06" db="EMBL/GenBank/DDBJ databases">
        <authorList>
            <person name="Kallberg Y."/>
            <person name="Tangrot J."/>
            <person name="Rosling A."/>
        </authorList>
    </citation>
    <scope>NUCLEOTIDE SEQUENCE</scope>
    <source>
        <strain evidence="1">MA461A</strain>
    </source>
</reference>
<protein>
    <submittedName>
        <fullName evidence="1">4146_t:CDS:1</fullName>
    </submittedName>
</protein>
<feature type="non-terminal residue" evidence="1">
    <location>
        <position position="1"/>
    </location>
</feature>
<dbReference type="EMBL" id="CAJVQC010027835">
    <property type="protein sequence ID" value="CAG8737659.1"/>
    <property type="molecule type" value="Genomic_DNA"/>
</dbReference>
<accession>A0ACA9Q696</accession>
<organism evidence="1 2">
    <name type="scientific">Racocetra persica</name>
    <dbReference type="NCBI Taxonomy" id="160502"/>
    <lineage>
        <taxon>Eukaryota</taxon>
        <taxon>Fungi</taxon>
        <taxon>Fungi incertae sedis</taxon>
        <taxon>Mucoromycota</taxon>
        <taxon>Glomeromycotina</taxon>
        <taxon>Glomeromycetes</taxon>
        <taxon>Diversisporales</taxon>
        <taxon>Gigasporaceae</taxon>
        <taxon>Racocetra</taxon>
    </lineage>
</organism>
<name>A0ACA9Q696_9GLOM</name>
<evidence type="ECO:0000313" key="1">
    <source>
        <dbReference type="EMBL" id="CAG8737659.1"/>
    </source>
</evidence>
<comment type="caution">
    <text evidence="1">The sequence shown here is derived from an EMBL/GenBank/DDBJ whole genome shotgun (WGS) entry which is preliminary data.</text>
</comment>